<dbReference type="SUPFAM" id="SSF55729">
    <property type="entry name" value="Acyl-CoA N-acyltransferases (Nat)"/>
    <property type="match status" value="1"/>
</dbReference>
<sequence length="183" mass="20343">MSPSLTRPDSQTISIRQAGSSDATEIARLGAKVFTNTFGHSVQPHELQAFLDESYAVSAITKDVHDETKDIIVATDSENTIVGFAYLTRGTTEPCVAQVENKVELQRIYVDMSAHGKGIGRLLSSRIDDMAREQGFKNIWLGVWEENENATRAYEKWGYRQCGTHDFVIGSVVQTDNIMIKSL</sequence>
<dbReference type="PANTHER" id="PTHR13947:SF37">
    <property type="entry name" value="LD18367P"/>
    <property type="match status" value="1"/>
</dbReference>
<reference evidence="3 4" key="1">
    <citation type="journal article" date="2021" name="Nat. Commun.">
        <title>Genetic determinants of endophytism in the Arabidopsis root mycobiome.</title>
        <authorList>
            <person name="Mesny F."/>
            <person name="Miyauchi S."/>
            <person name="Thiergart T."/>
            <person name="Pickel B."/>
            <person name="Atanasova L."/>
            <person name="Karlsson M."/>
            <person name="Huettel B."/>
            <person name="Barry K.W."/>
            <person name="Haridas S."/>
            <person name="Chen C."/>
            <person name="Bauer D."/>
            <person name="Andreopoulos W."/>
            <person name="Pangilinan J."/>
            <person name="LaButti K."/>
            <person name="Riley R."/>
            <person name="Lipzen A."/>
            <person name="Clum A."/>
            <person name="Drula E."/>
            <person name="Henrissat B."/>
            <person name="Kohler A."/>
            <person name="Grigoriev I.V."/>
            <person name="Martin F.M."/>
            <person name="Hacquard S."/>
        </authorList>
    </citation>
    <scope>NUCLEOTIDE SEQUENCE [LARGE SCALE GENOMIC DNA]</scope>
    <source>
        <strain evidence="3 4">MPI-CAGE-CH-0241</strain>
    </source>
</reference>
<dbReference type="InterPro" id="IPR050769">
    <property type="entry name" value="NAT_camello-type"/>
</dbReference>
<dbReference type="AlphaFoldDB" id="A0A9P8WCP5"/>
<dbReference type="Gene3D" id="3.40.630.30">
    <property type="match status" value="1"/>
</dbReference>
<evidence type="ECO:0000256" key="1">
    <source>
        <dbReference type="ARBA" id="ARBA00022679"/>
    </source>
</evidence>
<dbReference type="OrthoDB" id="9975416at2759"/>
<dbReference type="InterPro" id="IPR016181">
    <property type="entry name" value="Acyl_CoA_acyltransferase"/>
</dbReference>
<organism evidence="3 4">
    <name type="scientific">Thelonectria olida</name>
    <dbReference type="NCBI Taxonomy" id="1576542"/>
    <lineage>
        <taxon>Eukaryota</taxon>
        <taxon>Fungi</taxon>
        <taxon>Dikarya</taxon>
        <taxon>Ascomycota</taxon>
        <taxon>Pezizomycotina</taxon>
        <taxon>Sordariomycetes</taxon>
        <taxon>Hypocreomycetidae</taxon>
        <taxon>Hypocreales</taxon>
        <taxon>Nectriaceae</taxon>
        <taxon>Thelonectria</taxon>
    </lineage>
</organism>
<name>A0A9P8WCP5_9HYPO</name>
<evidence type="ECO:0000313" key="4">
    <source>
        <dbReference type="Proteomes" id="UP000777438"/>
    </source>
</evidence>
<proteinExistence type="predicted"/>
<dbReference type="CDD" id="cd04301">
    <property type="entry name" value="NAT_SF"/>
    <property type="match status" value="1"/>
</dbReference>
<keyword evidence="4" id="KW-1185">Reference proteome</keyword>
<dbReference type="Proteomes" id="UP000777438">
    <property type="component" value="Unassembled WGS sequence"/>
</dbReference>
<dbReference type="GO" id="GO:0008080">
    <property type="term" value="F:N-acetyltransferase activity"/>
    <property type="evidence" value="ECO:0007669"/>
    <property type="project" value="InterPro"/>
</dbReference>
<feature type="domain" description="N-acetyltransferase" evidence="2">
    <location>
        <begin position="13"/>
        <end position="183"/>
    </location>
</feature>
<dbReference type="Pfam" id="PF00583">
    <property type="entry name" value="Acetyltransf_1"/>
    <property type="match status" value="1"/>
</dbReference>
<keyword evidence="1" id="KW-0808">Transferase</keyword>
<dbReference type="InterPro" id="IPR000182">
    <property type="entry name" value="GNAT_dom"/>
</dbReference>
<accession>A0A9P8WCP5</accession>
<evidence type="ECO:0000313" key="3">
    <source>
        <dbReference type="EMBL" id="KAH6896540.1"/>
    </source>
</evidence>
<evidence type="ECO:0000259" key="2">
    <source>
        <dbReference type="PROSITE" id="PS51186"/>
    </source>
</evidence>
<dbReference type="PANTHER" id="PTHR13947">
    <property type="entry name" value="GNAT FAMILY N-ACETYLTRANSFERASE"/>
    <property type="match status" value="1"/>
</dbReference>
<comment type="caution">
    <text evidence="3">The sequence shown here is derived from an EMBL/GenBank/DDBJ whole genome shotgun (WGS) entry which is preliminary data.</text>
</comment>
<protein>
    <submittedName>
        <fullName evidence="3">Acyl-CoA N-acyltransferase</fullName>
    </submittedName>
</protein>
<dbReference type="EMBL" id="JAGPYM010000003">
    <property type="protein sequence ID" value="KAH6896540.1"/>
    <property type="molecule type" value="Genomic_DNA"/>
</dbReference>
<dbReference type="PROSITE" id="PS51186">
    <property type="entry name" value="GNAT"/>
    <property type="match status" value="1"/>
</dbReference>
<gene>
    <name evidence="3" type="ORF">B0T10DRAFT_474550</name>
</gene>